<dbReference type="SMART" id="SM00100">
    <property type="entry name" value="cNMP"/>
    <property type="match status" value="1"/>
</dbReference>
<gene>
    <name evidence="10" type="ORF">HK097_001019</name>
</gene>
<dbReference type="PANTHER" id="PTHR45638:SF11">
    <property type="entry name" value="CYCLIC NUCLEOTIDE-GATED CATION CHANNEL SUBUNIT A"/>
    <property type="match status" value="1"/>
</dbReference>
<keyword evidence="7" id="KW-1071">Ligand-gated ion channel</keyword>
<evidence type="ECO:0000256" key="4">
    <source>
        <dbReference type="ARBA" id="ARBA00022989"/>
    </source>
</evidence>
<comment type="subcellular location">
    <subcellularLocation>
        <location evidence="1">Membrane</location>
        <topology evidence="1">Multi-pass membrane protein</topology>
    </subcellularLocation>
</comment>
<dbReference type="InterPro" id="IPR018488">
    <property type="entry name" value="cNMP-bd_CS"/>
</dbReference>
<accession>A0AAD5SKE9</accession>
<dbReference type="Gene3D" id="2.60.120.10">
    <property type="entry name" value="Jelly Rolls"/>
    <property type="match status" value="1"/>
</dbReference>
<dbReference type="InterPro" id="IPR018490">
    <property type="entry name" value="cNMP-bd_dom_sf"/>
</dbReference>
<dbReference type="PANTHER" id="PTHR45638">
    <property type="entry name" value="CYCLIC NUCLEOTIDE-GATED CATION CHANNEL SUBUNIT A"/>
    <property type="match status" value="1"/>
</dbReference>
<keyword evidence="6" id="KW-0472">Membrane</keyword>
<dbReference type="AlphaFoldDB" id="A0AAD5SKE9"/>
<dbReference type="Pfam" id="PF00027">
    <property type="entry name" value="cNMP_binding"/>
    <property type="match status" value="1"/>
</dbReference>
<dbReference type="PROSITE" id="PS50042">
    <property type="entry name" value="CNMP_BINDING_3"/>
    <property type="match status" value="1"/>
</dbReference>
<evidence type="ECO:0000256" key="1">
    <source>
        <dbReference type="ARBA" id="ARBA00004141"/>
    </source>
</evidence>
<dbReference type="Proteomes" id="UP001212841">
    <property type="component" value="Unassembled WGS sequence"/>
</dbReference>
<keyword evidence="11" id="KW-1185">Reference proteome</keyword>
<keyword evidence="5" id="KW-0406">Ion transport</keyword>
<dbReference type="InterPro" id="IPR050866">
    <property type="entry name" value="CNG_cation_channel"/>
</dbReference>
<keyword evidence="8" id="KW-0407">Ion channel</keyword>
<proteinExistence type="predicted"/>
<dbReference type="GO" id="GO:0044877">
    <property type="term" value="F:protein-containing complex binding"/>
    <property type="evidence" value="ECO:0007669"/>
    <property type="project" value="TreeGrafter"/>
</dbReference>
<evidence type="ECO:0000259" key="9">
    <source>
        <dbReference type="PROSITE" id="PS50042"/>
    </source>
</evidence>
<evidence type="ECO:0000256" key="8">
    <source>
        <dbReference type="ARBA" id="ARBA00023303"/>
    </source>
</evidence>
<keyword evidence="3" id="KW-0812">Transmembrane</keyword>
<dbReference type="GO" id="GO:0005221">
    <property type="term" value="F:intracellularly cyclic nucleotide-activated monoatomic cation channel activity"/>
    <property type="evidence" value="ECO:0007669"/>
    <property type="project" value="InterPro"/>
</dbReference>
<dbReference type="PROSITE" id="PS00889">
    <property type="entry name" value="CNMP_BINDING_2"/>
    <property type="match status" value="1"/>
</dbReference>
<evidence type="ECO:0000313" key="11">
    <source>
        <dbReference type="Proteomes" id="UP001212841"/>
    </source>
</evidence>
<keyword evidence="2" id="KW-0813">Transport</keyword>
<dbReference type="InterPro" id="IPR000595">
    <property type="entry name" value="cNMP-bd_dom"/>
</dbReference>
<dbReference type="EMBL" id="JADGJD010000012">
    <property type="protein sequence ID" value="KAJ3057050.1"/>
    <property type="molecule type" value="Genomic_DNA"/>
</dbReference>
<name>A0AAD5SKE9_9FUNG</name>
<keyword evidence="4" id="KW-1133">Transmembrane helix</keyword>
<evidence type="ECO:0000256" key="2">
    <source>
        <dbReference type="ARBA" id="ARBA00022448"/>
    </source>
</evidence>
<evidence type="ECO:0000256" key="7">
    <source>
        <dbReference type="ARBA" id="ARBA00023286"/>
    </source>
</evidence>
<evidence type="ECO:0000313" key="10">
    <source>
        <dbReference type="EMBL" id="KAJ3057050.1"/>
    </source>
</evidence>
<dbReference type="GO" id="GO:0016020">
    <property type="term" value="C:membrane"/>
    <property type="evidence" value="ECO:0007669"/>
    <property type="project" value="UniProtKB-SubCell"/>
</dbReference>
<evidence type="ECO:0000256" key="3">
    <source>
        <dbReference type="ARBA" id="ARBA00022692"/>
    </source>
</evidence>
<dbReference type="InterPro" id="IPR014710">
    <property type="entry name" value="RmlC-like_jellyroll"/>
</dbReference>
<reference evidence="10" key="1">
    <citation type="submission" date="2020-05" db="EMBL/GenBank/DDBJ databases">
        <title>Phylogenomic resolution of chytrid fungi.</title>
        <authorList>
            <person name="Stajich J.E."/>
            <person name="Amses K."/>
            <person name="Simmons R."/>
            <person name="Seto K."/>
            <person name="Myers J."/>
            <person name="Bonds A."/>
            <person name="Quandt C.A."/>
            <person name="Barry K."/>
            <person name="Liu P."/>
            <person name="Grigoriev I."/>
            <person name="Longcore J.E."/>
            <person name="James T.Y."/>
        </authorList>
    </citation>
    <scope>NUCLEOTIDE SEQUENCE</scope>
    <source>
        <strain evidence="10">JEL0318</strain>
    </source>
</reference>
<dbReference type="PRINTS" id="PR00103">
    <property type="entry name" value="CAMPKINASE"/>
</dbReference>
<organism evidence="10 11">
    <name type="scientific">Rhizophlyctis rosea</name>
    <dbReference type="NCBI Taxonomy" id="64517"/>
    <lineage>
        <taxon>Eukaryota</taxon>
        <taxon>Fungi</taxon>
        <taxon>Fungi incertae sedis</taxon>
        <taxon>Chytridiomycota</taxon>
        <taxon>Chytridiomycota incertae sedis</taxon>
        <taxon>Chytridiomycetes</taxon>
        <taxon>Rhizophlyctidales</taxon>
        <taxon>Rhizophlyctidaceae</taxon>
        <taxon>Rhizophlyctis</taxon>
    </lineage>
</organism>
<protein>
    <recommendedName>
        <fullName evidence="9">Cyclic nucleotide-binding domain-containing protein</fullName>
    </recommendedName>
</protein>
<sequence>MSPQVFLKGEMIIKKHDVGKEMYFLSKGKVEVVSGDGRSRYGVIEEGSFFGELGVLFDIPRTASVRALQNCYCMRLTRTDLETAMQPFPFISERFRAVVAERMVEVQKKRSDRGGKGTLKRLDFVPNVGRVVEVAKEEEDAP</sequence>
<comment type="caution">
    <text evidence="10">The sequence shown here is derived from an EMBL/GenBank/DDBJ whole genome shotgun (WGS) entry which is preliminary data.</text>
</comment>
<dbReference type="SUPFAM" id="SSF51206">
    <property type="entry name" value="cAMP-binding domain-like"/>
    <property type="match status" value="1"/>
</dbReference>
<evidence type="ECO:0000256" key="5">
    <source>
        <dbReference type="ARBA" id="ARBA00023065"/>
    </source>
</evidence>
<evidence type="ECO:0000256" key="6">
    <source>
        <dbReference type="ARBA" id="ARBA00023136"/>
    </source>
</evidence>
<dbReference type="CDD" id="cd00038">
    <property type="entry name" value="CAP_ED"/>
    <property type="match status" value="1"/>
</dbReference>
<feature type="domain" description="Cyclic nucleotide-binding" evidence="9">
    <location>
        <begin position="1"/>
        <end position="102"/>
    </location>
</feature>